<dbReference type="RefSeq" id="WP_094048774.1">
    <property type="nucleotide sequence ID" value="NZ_CP022535.1"/>
</dbReference>
<reference evidence="1 2" key="1">
    <citation type="submission" date="2017-07" db="EMBL/GenBank/DDBJ databases">
        <title>Complete genome sequence of Spiroplasma corruscae EC-1 (DSM 19793).</title>
        <authorList>
            <person name="Tsai Y.-M."/>
            <person name="Lo W.-S."/>
            <person name="Kuo C.-H."/>
        </authorList>
    </citation>
    <scope>NUCLEOTIDE SEQUENCE [LARGE SCALE GENOMIC DNA]</scope>
    <source>
        <strain evidence="1 2">EC-1</strain>
    </source>
</reference>
<sequence length="75" mass="8715">MIKIEVSPNTNDEFCVGCGVKGVYHFWLILSNGSRKSNFCKCCYLKIIESINKSIYNIVEKMEKQTTRVFKFLLN</sequence>
<dbReference type="AlphaFoldDB" id="A0A222EP29"/>
<name>A0A222EP29_9MOLU</name>
<gene>
    <name evidence="1" type="ORF">SCORR_v1c04600</name>
</gene>
<protein>
    <submittedName>
        <fullName evidence="1">Uncharacterized protein</fullName>
    </submittedName>
</protein>
<keyword evidence="2" id="KW-1185">Reference proteome</keyword>
<dbReference type="KEGG" id="scou:SCORR_v1c04600"/>
<dbReference type="Proteomes" id="UP000203229">
    <property type="component" value="Chromosome"/>
</dbReference>
<evidence type="ECO:0000313" key="2">
    <source>
        <dbReference type="Proteomes" id="UP000203229"/>
    </source>
</evidence>
<organism evidence="1 2">
    <name type="scientific">Spiroplasma corruscae</name>
    <dbReference type="NCBI Taxonomy" id="216934"/>
    <lineage>
        <taxon>Bacteria</taxon>
        <taxon>Bacillati</taxon>
        <taxon>Mycoplasmatota</taxon>
        <taxon>Mollicutes</taxon>
        <taxon>Entomoplasmatales</taxon>
        <taxon>Spiroplasmataceae</taxon>
        <taxon>Spiroplasma</taxon>
    </lineage>
</organism>
<evidence type="ECO:0000313" key="1">
    <source>
        <dbReference type="EMBL" id="ASP28232.1"/>
    </source>
</evidence>
<proteinExistence type="predicted"/>
<accession>A0A222EP29</accession>
<dbReference type="EMBL" id="CP022535">
    <property type="protein sequence ID" value="ASP28232.1"/>
    <property type="molecule type" value="Genomic_DNA"/>
</dbReference>